<feature type="chain" id="PRO_5042275956" evidence="1">
    <location>
        <begin position="34"/>
        <end position="143"/>
    </location>
</feature>
<reference evidence="2" key="1">
    <citation type="submission" date="2023-10" db="EMBL/GenBank/DDBJ databases">
        <title>Genome assemblies of two species of porcelain crab, Petrolisthes cinctipes and Petrolisthes manimaculis (Anomura: Porcellanidae).</title>
        <authorList>
            <person name="Angst P."/>
        </authorList>
    </citation>
    <scope>NUCLEOTIDE SEQUENCE</scope>
    <source>
        <strain evidence="2">PB745_01</strain>
        <tissue evidence="2">Gill</tissue>
    </source>
</reference>
<comment type="caution">
    <text evidence="2">The sequence shown here is derived from an EMBL/GenBank/DDBJ whole genome shotgun (WGS) entry which is preliminary data.</text>
</comment>
<sequence length="143" mass="15967">MASADSPYPHHINTMKSLIWLVCVLVGITATHAQTVVYTFTQFPYKESVTNVLPVPYLAQSLGLVMSLQNHPKPDSWRKFGRSMRWPVPRLPVVWSYGASTTPAVYVSVSHHPAILTSTPMMSLRRARLTYACHHSRAAFSSA</sequence>
<name>A0AAE1K2E4_PETCI</name>
<keyword evidence="1" id="KW-0732">Signal</keyword>
<evidence type="ECO:0000313" key="2">
    <source>
        <dbReference type="EMBL" id="KAK3861158.1"/>
    </source>
</evidence>
<dbReference type="AlphaFoldDB" id="A0AAE1K2E4"/>
<keyword evidence="3" id="KW-1185">Reference proteome</keyword>
<protein>
    <submittedName>
        <fullName evidence="2">Uncharacterized protein</fullName>
    </submittedName>
</protein>
<evidence type="ECO:0000313" key="3">
    <source>
        <dbReference type="Proteomes" id="UP001286313"/>
    </source>
</evidence>
<dbReference type="Proteomes" id="UP001286313">
    <property type="component" value="Unassembled WGS sequence"/>
</dbReference>
<gene>
    <name evidence="2" type="ORF">Pcinc_032841</name>
</gene>
<accession>A0AAE1K2E4</accession>
<evidence type="ECO:0000256" key="1">
    <source>
        <dbReference type="SAM" id="SignalP"/>
    </source>
</evidence>
<proteinExistence type="predicted"/>
<organism evidence="2 3">
    <name type="scientific">Petrolisthes cinctipes</name>
    <name type="common">Flat porcelain crab</name>
    <dbReference type="NCBI Taxonomy" id="88211"/>
    <lineage>
        <taxon>Eukaryota</taxon>
        <taxon>Metazoa</taxon>
        <taxon>Ecdysozoa</taxon>
        <taxon>Arthropoda</taxon>
        <taxon>Crustacea</taxon>
        <taxon>Multicrustacea</taxon>
        <taxon>Malacostraca</taxon>
        <taxon>Eumalacostraca</taxon>
        <taxon>Eucarida</taxon>
        <taxon>Decapoda</taxon>
        <taxon>Pleocyemata</taxon>
        <taxon>Anomura</taxon>
        <taxon>Galatheoidea</taxon>
        <taxon>Porcellanidae</taxon>
        <taxon>Petrolisthes</taxon>
    </lineage>
</organism>
<dbReference type="EMBL" id="JAWQEG010004545">
    <property type="protein sequence ID" value="KAK3861158.1"/>
    <property type="molecule type" value="Genomic_DNA"/>
</dbReference>
<feature type="signal peptide" evidence="1">
    <location>
        <begin position="1"/>
        <end position="33"/>
    </location>
</feature>